<accession>A0A1M4EAQ2</accession>
<sequence>MEYGSDHAEYYDLIFRSRGKDFEGEAEELGRIVRARAPRAASLLDVACGTGAHMETFVKLFDHVEGLELSPDMRTVAAQRLPGVPVHPGDMRDFDLGRVFDAVTCMGNAVGELGSPEELRAAIGTMAAHLAPGGVLVVEPWYFPDNFLDGHVGGHLLVEEDRVVSRMTHSRREGGKSRLEVRFRIADSSGFKDFSEVLHSSLFTREQYTAAFEAAGCRTEFLPGFQLAGGRPNSPGLFVGMLDGVA</sequence>
<dbReference type="SUPFAM" id="SSF53335">
    <property type="entry name" value="S-adenosyl-L-methionine-dependent methyltransferases"/>
    <property type="match status" value="1"/>
</dbReference>
<dbReference type="GO" id="GO:0032259">
    <property type="term" value="P:methylation"/>
    <property type="evidence" value="ECO:0007669"/>
    <property type="project" value="UniProtKB-KW"/>
</dbReference>
<keyword evidence="3" id="KW-0949">S-adenosyl-L-methionine</keyword>
<dbReference type="AlphaFoldDB" id="A0A1M4EAQ2"/>
<dbReference type="Pfam" id="PF13649">
    <property type="entry name" value="Methyltransf_25"/>
    <property type="match status" value="1"/>
</dbReference>
<gene>
    <name evidence="5" type="ORF">BN4615_P5360</name>
</gene>
<organism evidence="5">
    <name type="scientific">Nonomuraea gerenzanensis</name>
    <dbReference type="NCBI Taxonomy" id="93944"/>
    <lineage>
        <taxon>Bacteria</taxon>
        <taxon>Bacillati</taxon>
        <taxon>Actinomycetota</taxon>
        <taxon>Actinomycetes</taxon>
        <taxon>Streptosporangiales</taxon>
        <taxon>Streptosporangiaceae</taxon>
        <taxon>Nonomuraea</taxon>
    </lineage>
</organism>
<feature type="domain" description="Methyltransferase" evidence="4">
    <location>
        <begin position="44"/>
        <end position="134"/>
    </location>
</feature>
<reference evidence="5" key="1">
    <citation type="submission" date="2016-04" db="EMBL/GenBank/DDBJ databases">
        <authorList>
            <person name="Evans L.H."/>
            <person name="Alamgir A."/>
            <person name="Owens N."/>
            <person name="Weber N.D."/>
            <person name="Virtaneva K."/>
            <person name="Barbian K."/>
            <person name="Babar A."/>
            <person name="Rosenke K."/>
        </authorList>
    </citation>
    <scope>NUCLEOTIDE SEQUENCE</scope>
    <source>
        <strain evidence="5">Nono1</strain>
    </source>
</reference>
<dbReference type="EMBL" id="LT559118">
    <property type="protein sequence ID" value="SBO95844.1"/>
    <property type="molecule type" value="Genomic_DNA"/>
</dbReference>
<evidence type="ECO:0000259" key="4">
    <source>
        <dbReference type="Pfam" id="PF13649"/>
    </source>
</evidence>
<evidence type="ECO:0000313" key="5">
    <source>
        <dbReference type="EMBL" id="SBO95844.1"/>
    </source>
</evidence>
<dbReference type="Gene3D" id="3.40.50.150">
    <property type="entry name" value="Vaccinia Virus protein VP39"/>
    <property type="match status" value="1"/>
</dbReference>
<keyword evidence="2 5" id="KW-0808">Transferase</keyword>
<dbReference type="PANTHER" id="PTHR43464:SF19">
    <property type="entry name" value="UBIQUINONE BIOSYNTHESIS O-METHYLTRANSFERASE, MITOCHONDRIAL"/>
    <property type="match status" value="1"/>
</dbReference>
<dbReference type="InterPro" id="IPR029063">
    <property type="entry name" value="SAM-dependent_MTases_sf"/>
</dbReference>
<evidence type="ECO:0000256" key="3">
    <source>
        <dbReference type="ARBA" id="ARBA00022691"/>
    </source>
</evidence>
<protein>
    <submittedName>
        <fullName evidence="5">Methyltransferase</fullName>
    </submittedName>
</protein>
<evidence type="ECO:0000256" key="2">
    <source>
        <dbReference type="ARBA" id="ARBA00022679"/>
    </source>
</evidence>
<keyword evidence="1 5" id="KW-0489">Methyltransferase</keyword>
<name>A0A1M4EAQ2_9ACTN</name>
<dbReference type="PANTHER" id="PTHR43464">
    <property type="entry name" value="METHYLTRANSFERASE"/>
    <property type="match status" value="1"/>
</dbReference>
<dbReference type="CDD" id="cd02440">
    <property type="entry name" value="AdoMet_MTases"/>
    <property type="match status" value="1"/>
</dbReference>
<proteinExistence type="predicted"/>
<dbReference type="GO" id="GO:0008168">
    <property type="term" value="F:methyltransferase activity"/>
    <property type="evidence" value="ECO:0007669"/>
    <property type="project" value="UniProtKB-KW"/>
</dbReference>
<dbReference type="InterPro" id="IPR041698">
    <property type="entry name" value="Methyltransf_25"/>
</dbReference>
<dbReference type="RefSeq" id="WP_225275189.1">
    <property type="nucleotide sequence ID" value="NZ_CP084058.1"/>
</dbReference>
<evidence type="ECO:0000256" key="1">
    <source>
        <dbReference type="ARBA" id="ARBA00022603"/>
    </source>
</evidence>
<dbReference type="Gene3D" id="2.20.130.10">
    <property type="entry name" value="CAC2371-like domains"/>
    <property type="match status" value="1"/>
</dbReference>